<evidence type="ECO:0000313" key="2">
    <source>
        <dbReference type="EMBL" id="RXK51107.1"/>
    </source>
</evidence>
<dbReference type="Proteomes" id="UP000289691">
    <property type="component" value="Unassembled WGS sequence"/>
</dbReference>
<dbReference type="Pfam" id="PF26448">
    <property type="entry name" value="DUF8127"/>
    <property type="match status" value="1"/>
</dbReference>
<reference evidence="2 3" key="1">
    <citation type="submission" date="2019-01" db="EMBL/GenBank/DDBJ databases">
        <title>Halorientalis sp. F13-25 a new haloarchaeum isolated from hypersaline water.</title>
        <authorList>
            <person name="Ana D.-V."/>
            <person name="Cristina S.-P."/>
            <person name="Antonio V."/>
        </authorList>
    </citation>
    <scope>NUCLEOTIDE SEQUENCE [LARGE SCALE GENOMIC DNA]</scope>
    <source>
        <strain evidence="2 3">F13-25</strain>
    </source>
</reference>
<comment type="caution">
    <text evidence="2">The sequence shown here is derived from an EMBL/GenBank/DDBJ whole genome shotgun (WGS) entry which is preliminary data.</text>
</comment>
<name>A0A498KZ79_9EURY</name>
<keyword evidence="1" id="KW-0472">Membrane</keyword>
<dbReference type="EMBL" id="RDFA01000001">
    <property type="protein sequence ID" value="RXK51107.1"/>
    <property type="molecule type" value="Genomic_DNA"/>
</dbReference>
<accession>A0A498KZ79</accession>
<protein>
    <submittedName>
        <fullName evidence="2">Uncharacterized protein</fullName>
    </submittedName>
</protein>
<gene>
    <name evidence="2" type="ORF">EAF64_00195</name>
</gene>
<keyword evidence="1" id="KW-1133">Transmembrane helix</keyword>
<keyword evidence="3" id="KW-1185">Reference proteome</keyword>
<feature type="transmembrane region" description="Helical" evidence="1">
    <location>
        <begin position="221"/>
        <end position="241"/>
    </location>
</feature>
<sequence>MAARSLTPARRDALTCVFALVLLTAPLWSLPLDFGEQVHEYERAEVTVNGSTIEYAPELEDTPYQVPISDEIGCSAYDDLRVCAFESYLATNHTVPTDWQASPESGEFAGPADERYRYARVEGRIYEPIYTTTPSPEPENASDGSLVRIYLDLEPVDPRETLAAVSVDAADVPPTVRRAAWTGSANHTGSVEVPETPVRTSTGYYRVFEAGVNEPSVLTGFFGLLLRFFAPVVGLGLLVGLRERFQLRHVSKMDERGGEN</sequence>
<dbReference type="OrthoDB" id="174768at2157"/>
<evidence type="ECO:0000256" key="1">
    <source>
        <dbReference type="SAM" id="Phobius"/>
    </source>
</evidence>
<keyword evidence="1" id="KW-0812">Transmembrane</keyword>
<dbReference type="RefSeq" id="WP_129066974.1">
    <property type="nucleotide sequence ID" value="NZ_RDFA01000001.1"/>
</dbReference>
<evidence type="ECO:0000313" key="3">
    <source>
        <dbReference type="Proteomes" id="UP000289691"/>
    </source>
</evidence>
<dbReference type="AlphaFoldDB" id="A0A498KZ79"/>
<organism evidence="2 3">
    <name type="scientific">Halorientalis pallida</name>
    <dbReference type="NCBI Taxonomy" id="2479928"/>
    <lineage>
        <taxon>Archaea</taxon>
        <taxon>Methanobacteriati</taxon>
        <taxon>Methanobacteriota</taxon>
        <taxon>Stenosarchaea group</taxon>
        <taxon>Halobacteria</taxon>
        <taxon>Halobacteriales</taxon>
        <taxon>Haloarculaceae</taxon>
        <taxon>Halorientalis</taxon>
    </lineage>
</organism>
<dbReference type="InterPro" id="IPR058440">
    <property type="entry name" value="DUF8127"/>
</dbReference>
<proteinExistence type="predicted"/>